<evidence type="ECO:0000313" key="1">
    <source>
        <dbReference type="EMBL" id="CAD8200550.1"/>
    </source>
</evidence>
<gene>
    <name evidence="1" type="ORF">PPENT_87.1.T1250012</name>
</gene>
<name>A0A8S1XGX0_9CILI</name>
<dbReference type="OrthoDB" id="320101at2759"/>
<comment type="caution">
    <text evidence="1">The sequence shown here is derived from an EMBL/GenBank/DDBJ whole genome shotgun (WGS) entry which is preliminary data.</text>
</comment>
<organism evidence="1 2">
    <name type="scientific">Paramecium pentaurelia</name>
    <dbReference type="NCBI Taxonomy" id="43138"/>
    <lineage>
        <taxon>Eukaryota</taxon>
        <taxon>Sar</taxon>
        <taxon>Alveolata</taxon>
        <taxon>Ciliophora</taxon>
        <taxon>Intramacronucleata</taxon>
        <taxon>Oligohymenophorea</taxon>
        <taxon>Peniculida</taxon>
        <taxon>Parameciidae</taxon>
        <taxon>Paramecium</taxon>
    </lineage>
</organism>
<accession>A0A8S1XGX0</accession>
<proteinExistence type="predicted"/>
<dbReference type="EMBL" id="CAJJDO010000125">
    <property type="protein sequence ID" value="CAD8200550.1"/>
    <property type="molecule type" value="Genomic_DNA"/>
</dbReference>
<evidence type="ECO:0000313" key="2">
    <source>
        <dbReference type="Proteomes" id="UP000689195"/>
    </source>
</evidence>
<dbReference type="Proteomes" id="UP000689195">
    <property type="component" value="Unassembled WGS sequence"/>
</dbReference>
<sequence>MDNLIQQKCFKHDQDFLAVQIAQENKDENKYFCPQCLIDLITNKELILISQAKIQIENKKKEISKRIQEQCQEKITLMSNIKKSIEELQCPIKQVFTSIIGEIEQLKSETCNQLQQSQIITSETQIFDQDLKLLKDDQSSLSTQEEIDEQLKKQVFLQIKYSYYSQQLNEILKQFEKIASLHNDSFDNSDSTSEQGNPKDYKTISQKCKIHNQQLKMLKLDQNNKVQKYACIQCISETQGKYITPTQVQQSFHDYLQQSEKLLKYFQQLKKQSTSNKISLLNKIRQMYIQNINQYIQQLEENEKSFKNIIETNLLYKDHNIFLLEQELQLKILEPVYSKESPDNYYNIIKRELEYEKNLQIKFEESMQELIKYEIQNSNQIYIEQLEHQDLLKKLVNNIQLENLVQDNNLISENSKDDEEILNLEKQINSFLSKKMTICLKYNQLLQIFENRNILQIEEAQLIQKLSDEQKKLKAKKINSEIGEEQFQIQQEKQNRHLERLMTNINSTSYFNYTQKEITTQDFDKNQSIEKEINQYRFIIGRFEALKIAQNTSYFPQYDNSTKLSTLQLVNSKLIKSSQGVFGLAVIQPPLPSDKVSTFIFQINKSQSLAGVGICNLQAAKGFNYDMTANHQSKSHNAYLVCSNGYQISSKLGYTNIKFTFENNGIIQCEYNPMNLRLNLKNLNDGRTYQVDLVKNSLIMSPCVMLSGDAEIEIL</sequence>
<reference evidence="1" key="1">
    <citation type="submission" date="2021-01" db="EMBL/GenBank/DDBJ databases">
        <authorList>
            <consortium name="Genoscope - CEA"/>
            <person name="William W."/>
        </authorList>
    </citation>
    <scope>NUCLEOTIDE SEQUENCE</scope>
</reference>
<protein>
    <submittedName>
        <fullName evidence="1">Uncharacterized protein</fullName>
    </submittedName>
</protein>
<keyword evidence="2" id="KW-1185">Reference proteome</keyword>
<dbReference type="AlphaFoldDB" id="A0A8S1XGX0"/>